<keyword evidence="4 7" id="KW-0812">Transmembrane</keyword>
<keyword evidence="10" id="KW-1185">Reference proteome</keyword>
<name>A0A433X2R5_9HYPH</name>
<protein>
    <submittedName>
        <fullName evidence="9">Na(+)/H(+) antiporter subunit B</fullName>
    </submittedName>
</protein>
<reference evidence="9 10" key="1">
    <citation type="journal article" date="2016" name="Int. J. Syst. Evol. Microbiol.">
        <title>Arsenicitalea aurantiaca gen. nov., sp. nov., a new member of the family Hyphomicrobiaceae, isolated from high-arsenic sediment.</title>
        <authorList>
            <person name="Mu Y."/>
            <person name="Zhou L."/>
            <person name="Zeng X.C."/>
            <person name="Liu L."/>
            <person name="Pan Y."/>
            <person name="Chen X."/>
            <person name="Wang J."/>
            <person name="Li S."/>
            <person name="Li W.J."/>
            <person name="Wang Y."/>
        </authorList>
    </citation>
    <scope>NUCLEOTIDE SEQUENCE [LARGE SCALE GENOMIC DNA]</scope>
    <source>
        <strain evidence="9 10">42-50</strain>
    </source>
</reference>
<evidence type="ECO:0000256" key="6">
    <source>
        <dbReference type="ARBA" id="ARBA00023136"/>
    </source>
</evidence>
<feature type="domain" description="Na+/H+ antiporter MnhB subunit-related protein" evidence="8">
    <location>
        <begin position="5"/>
        <end position="124"/>
    </location>
</feature>
<evidence type="ECO:0000259" key="8">
    <source>
        <dbReference type="Pfam" id="PF04039"/>
    </source>
</evidence>
<sequence length="135" mass="14408">MSSIIFSAMARLFFWAMLAVSIFILYRGHDEPGGGFVGGLVAACSVAILALADGVPSARGMIRVHPVILVGIGLVLAIVSGLPGLVLDASFLTHQWLEFPNGFKLGTTMIFDLGVYLVVFGGFLSLVFRLYEEVS</sequence>
<dbReference type="OrthoDB" id="9798859at2"/>
<keyword evidence="3" id="KW-1003">Cell membrane</keyword>
<feature type="transmembrane region" description="Helical" evidence="7">
    <location>
        <begin position="67"/>
        <end position="93"/>
    </location>
</feature>
<comment type="caution">
    <text evidence="9">The sequence shown here is derived from an EMBL/GenBank/DDBJ whole genome shotgun (WGS) entry which is preliminary data.</text>
</comment>
<feature type="transmembrane region" description="Helical" evidence="7">
    <location>
        <begin position="113"/>
        <end position="131"/>
    </location>
</feature>
<evidence type="ECO:0000256" key="3">
    <source>
        <dbReference type="ARBA" id="ARBA00022475"/>
    </source>
</evidence>
<evidence type="ECO:0000313" key="9">
    <source>
        <dbReference type="EMBL" id="RUT28347.1"/>
    </source>
</evidence>
<dbReference type="InterPro" id="IPR050622">
    <property type="entry name" value="CPA3_antiporter_subunitB"/>
</dbReference>
<keyword evidence="6 7" id="KW-0472">Membrane</keyword>
<organism evidence="9 10">
    <name type="scientific">Arsenicitalea aurantiaca</name>
    <dbReference type="NCBI Taxonomy" id="1783274"/>
    <lineage>
        <taxon>Bacteria</taxon>
        <taxon>Pseudomonadati</taxon>
        <taxon>Pseudomonadota</taxon>
        <taxon>Alphaproteobacteria</taxon>
        <taxon>Hyphomicrobiales</taxon>
        <taxon>Devosiaceae</taxon>
        <taxon>Arsenicitalea</taxon>
    </lineage>
</organism>
<dbReference type="GO" id="GO:0005886">
    <property type="term" value="C:plasma membrane"/>
    <property type="evidence" value="ECO:0007669"/>
    <property type="project" value="UniProtKB-SubCell"/>
</dbReference>
<evidence type="ECO:0000256" key="4">
    <source>
        <dbReference type="ARBA" id="ARBA00022692"/>
    </source>
</evidence>
<gene>
    <name evidence="9" type="ORF">EMQ25_17340</name>
</gene>
<dbReference type="RefSeq" id="WP_127189872.1">
    <property type="nucleotide sequence ID" value="NZ_RZNJ01000008.1"/>
</dbReference>
<accession>A0A433X2R5</accession>
<dbReference type="EMBL" id="RZNJ01000008">
    <property type="protein sequence ID" value="RUT28347.1"/>
    <property type="molecule type" value="Genomic_DNA"/>
</dbReference>
<dbReference type="Pfam" id="PF04039">
    <property type="entry name" value="MnhB"/>
    <property type="match status" value="1"/>
</dbReference>
<dbReference type="AlphaFoldDB" id="A0A433X2R5"/>
<proteinExistence type="inferred from homology"/>
<evidence type="ECO:0000256" key="1">
    <source>
        <dbReference type="ARBA" id="ARBA00004651"/>
    </source>
</evidence>
<keyword evidence="5 7" id="KW-1133">Transmembrane helix</keyword>
<feature type="transmembrane region" description="Helical" evidence="7">
    <location>
        <begin position="35"/>
        <end position="55"/>
    </location>
</feature>
<evidence type="ECO:0000256" key="5">
    <source>
        <dbReference type="ARBA" id="ARBA00022989"/>
    </source>
</evidence>
<comment type="similarity">
    <text evidence="2">Belongs to the CPA3 antiporters (TC 2.A.63) subunit B family.</text>
</comment>
<feature type="transmembrane region" description="Helical" evidence="7">
    <location>
        <begin position="12"/>
        <end position="29"/>
    </location>
</feature>
<comment type="subcellular location">
    <subcellularLocation>
        <location evidence="1">Cell membrane</location>
        <topology evidence="1">Multi-pass membrane protein</topology>
    </subcellularLocation>
</comment>
<dbReference type="PANTHER" id="PTHR33932">
    <property type="entry name" value="NA(+)/H(+) ANTIPORTER SUBUNIT B"/>
    <property type="match status" value="1"/>
</dbReference>
<evidence type="ECO:0000256" key="7">
    <source>
        <dbReference type="SAM" id="Phobius"/>
    </source>
</evidence>
<evidence type="ECO:0000256" key="2">
    <source>
        <dbReference type="ARBA" id="ARBA00009425"/>
    </source>
</evidence>
<dbReference type="Proteomes" id="UP000281547">
    <property type="component" value="Unassembled WGS sequence"/>
</dbReference>
<dbReference type="InterPro" id="IPR007182">
    <property type="entry name" value="MnhB"/>
</dbReference>
<dbReference type="PANTHER" id="PTHR33932:SF4">
    <property type="entry name" value="NA(+)_H(+) ANTIPORTER SUBUNIT B"/>
    <property type="match status" value="1"/>
</dbReference>
<evidence type="ECO:0000313" key="10">
    <source>
        <dbReference type="Proteomes" id="UP000281547"/>
    </source>
</evidence>